<sequence>MKPIVYLLIFCLSLSVLAKSTMSYRERKKHFDQRIQLIFDVRETLSIPEEETKNPLHQVKLNVEEAYRAGAKAEMEKNLSLAEGEIAFVGRKLCLQVEEIASDIYGKAQSAFYQTESQEKQSAKKMEWETKEKVNRYLGMAKLEKDHAKEFFISGNYHLSLHTYKRSILYSLLSLRAQGLESPSGYEAAHAAWAEPVWQTGKQQKSGTIQTN</sequence>
<keyword evidence="2" id="KW-1185">Reference proteome</keyword>
<name>A0A2P2DYW0_9LEPT</name>
<comment type="caution">
    <text evidence="1">The sequence shown here is derived from an EMBL/GenBank/DDBJ whole genome shotgun (WGS) entry which is preliminary data.</text>
</comment>
<reference evidence="1 2" key="1">
    <citation type="submission" date="2018-02" db="EMBL/GenBank/DDBJ databases">
        <title>Novel Leptospira species isolated from soil and water in Japan.</title>
        <authorList>
            <person name="Nakao R."/>
            <person name="Masuzawa T."/>
        </authorList>
    </citation>
    <scope>NUCLEOTIDE SEQUENCE [LARGE SCALE GENOMIC DNA]</scope>
    <source>
        <strain evidence="1 2">YH101</strain>
    </source>
</reference>
<dbReference type="RefSeq" id="WP_108975003.1">
    <property type="nucleotide sequence ID" value="NZ_BFBB01000003.1"/>
</dbReference>
<dbReference type="EMBL" id="BFBB01000003">
    <property type="protein sequence ID" value="GBF49803.1"/>
    <property type="molecule type" value="Genomic_DNA"/>
</dbReference>
<accession>A0A2P2DYW0</accession>
<evidence type="ECO:0000313" key="1">
    <source>
        <dbReference type="EMBL" id="GBF49803.1"/>
    </source>
</evidence>
<organism evidence="1 2">
    <name type="scientific">Leptospira ryugenii</name>
    <dbReference type="NCBI Taxonomy" id="1917863"/>
    <lineage>
        <taxon>Bacteria</taxon>
        <taxon>Pseudomonadati</taxon>
        <taxon>Spirochaetota</taxon>
        <taxon>Spirochaetia</taxon>
        <taxon>Leptospirales</taxon>
        <taxon>Leptospiraceae</taxon>
        <taxon>Leptospira</taxon>
    </lineage>
</organism>
<protein>
    <submittedName>
        <fullName evidence="1">Uncharacterized protein</fullName>
    </submittedName>
</protein>
<gene>
    <name evidence="1" type="ORF">LPTSP4_13220</name>
</gene>
<evidence type="ECO:0000313" key="2">
    <source>
        <dbReference type="Proteomes" id="UP000245133"/>
    </source>
</evidence>
<dbReference type="Proteomes" id="UP000245133">
    <property type="component" value="Unassembled WGS sequence"/>
</dbReference>
<dbReference type="OrthoDB" id="335590at2"/>
<proteinExistence type="predicted"/>
<dbReference type="AlphaFoldDB" id="A0A2P2DYW0"/>